<protein>
    <submittedName>
        <fullName evidence="1">Uncharacterized protein</fullName>
    </submittedName>
</protein>
<dbReference type="AlphaFoldDB" id="A0AAV9TUP9"/>
<keyword evidence="2" id="KW-1185">Reference proteome</keyword>
<comment type="caution">
    <text evidence="1">The sequence shown here is derived from an EMBL/GenBank/DDBJ whole genome shotgun (WGS) entry which is preliminary data.</text>
</comment>
<evidence type="ECO:0000313" key="1">
    <source>
        <dbReference type="EMBL" id="KAK6225794.1"/>
    </source>
</evidence>
<organism evidence="1 2">
    <name type="scientific">Colletotrichum tabaci</name>
    <dbReference type="NCBI Taxonomy" id="1209068"/>
    <lineage>
        <taxon>Eukaryota</taxon>
        <taxon>Fungi</taxon>
        <taxon>Dikarya</taxon>
        <taxon>Ascomycota</taxon>
        <taxon>Pezizomycotina</taxon>
        <taxon>Sordariomycetes</taxon>
        <taxon>Hypocreomycetidae</taxon>
        <taxon>Glomerellales</taxon>
        <taxon>Glomerellaceae</taxon>
        <taxon>Colletotrichum</taxon>
        <taxon>Colletotrichum destructivum species complex</taxon>
    </lineage>
</organism>
<name>A0AAV9TUP9_9PEZI</name>
<proteinExistence type="predicted"/>
<evidence type="ECO:0000313" key="2">
    <source>
        <dbReference type="Proteomes" id="UP001327957"/>
    </source>
</evidence>
<dbReference type="Proteomes" id="UP001327957">
    <property type="component" value="Unassembled WGS sequence"/>
</dbReference>
<reference evidence="1 2" key="1">
    <citation type="submission" date="2023-04" db="EMBL/GenBank/DDBJ databases">
        <title>Colletotrichum tabacum stain YC1 causing leaf anthracnose on Nicotiana tabacum(L.) cv.</title>
        <authorList>
            <person name="Ji Z."/>
            <person name="Wang M."/>
            <person name="Zhang J."/>
            <person name="Wang N."/>
            <person name="Zhou Z."/>
        </authorList>
    </citation>
    <scope>NUCLEOTIDE SEQUENCE [LARGE SCALE GENOMIC DNA]</scope>
    <source>
        <strain evidence="1 2">YC1</strain>
    </source>
</reference>
<dbReference type="EMBL" id="JASAOK010000002">
    <property type="protein sequence ID" value="KAK6225794.1"/>
    <property type="molecule type" value="Genomic_DNA"/>
</dbReference>
<sequence>MSGWTIHHVDSRISALSGWTRLRPVCWVPNASASANANANASNA</sequence>
<gene>
    <name evidence="1" type="ORF">QIS74_01841</name>
</gene>
<accession>A0AAV9TUP9</accession>